<dbReference type="Proteomes" id="UP000249891">
    <property type="component" value="Unassembled WGS sequence"/>
</dbReference>
<dbReference type="AlphaFoldDB" id="A0A2X2TL03"/>
<dbReference type="Gene3D" id="3.20.20.80">
    <property type="entry name" value="Glycosidases"/>
    <property type="match status" value="1"/>
</dbReference>
<comment type="similarity">
    <text evidence="3">Belongs to the glycosyl hydrolase 5 (cellulase A) family.</text>
</comment>
<reference evidence="6 7" key="1">
    <citation type="submission" date="2018-06" db="EMBL/GenBank/DDBJ databases">
        <authorList>
            <consortium name="Pathogen Informatics"/>
            <person name="Doyle S."/>
        </authorList>
    </citation>
    <scope>NUCLEOTIDE SEQUENCE [LARGE SCALE GENOMIC DNA]</scope>
    <source>
        <strain evidence="6 7">NCTC11546</strain>
    </source>
</reference>
<sequence>MNITLHKTLRNALFLMLCLSSSLCLAQANITVSKTHPRYFEKNGATWIPISTNYLPIQNIEEAEKYFKHFAENGGNAMRIWISTEFLEIEDQREGKYNPEKLARIEQLLQLAEKYHIYIKFTLHHLRTISNNISPEASWCNSYSLATKFKNVSEYVSTKKGKKSYLKRLRAIAKKCQNHPYVYGWELWNEMDSAVPEAEWLPFTKEMLGKVKKLCPEQLVTQTLGSMHASYMDDYYKKLAVIHDNEFLSIHRYLDEGDKWHQYPIVKGAVSDLATDAVAMGLAFTKNDPKPVIINEIGAVNPNHAGPSSLYPKDTEGVLLHDFIFAPFFGGSAGSGNTWHWDHYIEPNQLWYHFGRFKNAIEGIDPVKEAMQPFFFKRNAVACYGLKGKTKTILWCRDLANNWKTELREGRPAQMKRDFEIPLNLINIKYTHYSVYDPWTDKWERHMPMYDGKALIPAFKRSIVVVLENP</sequence>
<dbReference type="EMBL" id="UARG01000017">
    <property type="protein sequence ID" value="SQA78269.1"/>
    <property type="molecule type" value="Genomic_DNA"/>
</dbReference>
<dbReference type="GO" id="GO:0004553">
    <property type="term" value="F:hydrolase activity, hydrolyzing O-glycosyl compounds"/>
    <property type="evidence" value="ECO:0007669"/>
    <property type="project" value="InterPro"/>
</dbReference>
<feature type="domain" description="Glycoside hydrolase family 5" evidence="5">
    <location>
        <begin position="45"/>
        <end position="304"/>
    </location>
</feature>
<accession>A0A2X2TL03</accession>
<dbReference type="RefSeq" id="WP_128091479.1">
    <property type="nucleotide sequence ID" value="NZ_UARG01000017.1"/>
</dbReference>
<dbReference type="GO" id="GO:0000272">
    <property type="term" value="P:polysaccharide catabolic process"/>
    <property type="evidence" value="ECO:0007669"/>
    <property type="project" value="InterPro"/>
</dbReference>
<dbReference type="InterPro" id="IPR001547">
    <property type="entry name" value="Glyco_hydro_5"/>
</dbReference>
<keyword evidence="2 3" id="KW-0326">Glycosidase</keyword>
<evidence type="ECO:0000313" key="7">
    <source>
        <dbReference type="Proteomes" id="UP000249891"/>
    </source>
</evidence>
<evidence type="ECO:0000256" key="3">
    <source>
        <dbReference type="RuleBase" id="RU361153"/>
    </source>
</evidence>
<evidence type="ECO:0000313" key="6">
    <source>
        <dbReference type="EMBL" id="SQA78269.1"/>
    </source>
</evidence>
<evidence type="ECO:0000259" key="5">
    <source>
        <dbReference type="Pfam" id="PF00150"/>
    </source>
</evidence>
<proteinExistence type="inferred from homology"/>
<protein>
    <submittedName>
        <fullName evidence="6">Endo-beta-mannanase</fullName>
    </submittedName>
</protein>
<gene>
    <name evidence="6" type="ORF">NCTC11546_01498</name>
</gene>
<keyword evidence="4" id="KW-0732">Signal</keyword>
<dbReference type="SUPFAM" id="SSF51445">
    <property type="entry name" value="(Trans)glycosidases"/>
    <property type="match status" value="1"/>
</dbReference>
<feature type="chain" id="PRO_5015921755" evidence="4">
    <location>
        <begin position="27"/>
        <end position="470"/>
    </location>
</feature>
<evidence type="ECO:0000256" key="4">
    <source>
        <dbReference type="SAM" id="SignalP"/>
    </source>
</evidence>
<evidence type="ECO:0000256" key="1">
    <source>
        <dbReference type="ARBA" id="ARBA00022801"/>
    </source>
</evidence>
<keyword evidence="1 3" id="KW-0378">Hydrolase</keyword>
<feature type="signal peptide" evidence="4">
    <location>
        <begin position="1"/>
        <end position="26"/>
    </location>
</feature>
<organism evidence="6 7">
    <name type="scientific">Capnocytophaga ochracea</name>
    <dbReference type="NCBI Taxonomy" id="1018"/>
    <lineage>
        <taxon>Bacteria</taxon>
        <taxon>Pseudomonadati</taxon>
        <taxon>Bacteroidota</taxon>
        <taxon>Flavobacteriia</taxon>
        <taxon>Flavobacteriales</taxon>
        <taxon>Flavobacteriaceae</taxon>
        <taxon>Capnocytophaga</taxon>
    </lineage>
</organism>
<dbReference type="Pfam" id="PF00150">
    <property type="entry name" value="Cellulase"/>
    <property type="match status" value="1"/>
</dbReference>
<name>A0A2X2TL03_CAPOC</name>
<evidence type="ECO:0000256" key="2">
    <source>
        <dbReference type="ARBA" id="ARBA00023295"/>
    </source>
</evidence>
<dbReference type="InterPro" id="IPR017853">
    <property type="entry name" value="GH"/>
</dbReference>